<dbReference type="AlphaFoldDB" id="A0A285SFJ4"/>
<gene>
    <name evidence="1" type="ORF">SAMN05880501_104258</name>
</gene>
<keyword evidence="2" id="KW-1185">Reference proteome</keyword>
<dbReference type="RefSeq" id="WP_097073204.1">
    <property type="nucleotide sequence ID" value="NZ_OBMQ01000004.1"/>
</dbReference>
<organism evidence="1 2">
    <name type="scientific">Ureibacillus xyleni</name>
    <dbReference type="NCBI Taxonomy" id="614648"/>
    <lineage>
        <taxon>Bacteria</taxon>
        <taxon>Bacillati</taxon>
        <taxon>Bacillota</taxon>
        <taxon>Bacilli</taxon>
        <taxon>Bacillales</taxon>
        <taxon>Caryophanaceae</taxon>
        <taxon>Ureibacillus</taxon>
    </lineage>
</organism>
<proteinExistence type="predicted"/>
<name>A0A285SFJ4_9BACL</name>
<dbReference type="EMBL" id="OBMQ01000004">
    <property type="protein sequence ID" value="SOC06359.1"/>
    <property type="molecule type" value="Genomic_DNA"/>
</dbReference>
<evidence type="ECO:0000313" key="2">
    <source>
        <dbReference type="Proteomes" id="UP000219636"/>
    </source>
</evidence>
<accession>A0A285SFJ4</accession>
<evidence type="ECO:0000313" key="1">
    <source>
        <dbReference type="EMBL" id="SOC06359.1"/>
    </source>
</evidence>
<dbReference type="Proteomes" id="UP000219636">
    <property type="component" value="Unassembled WGS sequence"/>
</dbReference>
<sequence>MSKERKEIIYDRFDEEVAMEIKLPSKISNDHDQDEISDLYGLDKDDCLDRTYPGVSDKNRPKDE</sequence>
<reference evidence="2" key="1">
    <citation type="submission" date="2017-08" db="EMBL/GenBank/DDBJ databases">
        <authorList>
            <person name="Varghese N."/>
            <person name="Submissions S."/>
        </authorList>
    </citation>
    <scope>NUCLEOTIDE SEQUENCE [LARGE SCALE GENOMIC DNA]</scope>
    <source>
        <strain evidence="2">JC22</strain>
    </source>
</reference>
<protein>
    <submittedName>
        <fullName evidence="1">Uncharacterized protein</fullName>
    </submittedName>
</protein>